<name>A0AAD3RJW8_LATJO</name>
<comment type="caution">
    <text evidence="1">The sequence shown here is derived from an EMBL/GenBank/DDBJ whole genome shotgun (WGS) entry which is preliminary data.</text>
</comment>
<dbReference type="EMBL" id="BRZM01000527">
    <property type="protein sequence ID" value="GLD71161.1"/>
    <property type="molecule type" value="Genomic_DNA"/>
</dbReference>
<dbReference type="AlphaFoldDB" id="A0AAD3RJW8"/>
<proteinExistence type="predicted"/>
<sequence length="205" mass="22054">MFVIAAQTRGNFGPEPKAELPHESVLTCHSNQEANVNVIVWSLAWCDGGQLTLFYCGEDLGEEVGIVARQAVSSAATQSFCANSCLSATTHLCETKSSAIRAVHWHSEVFPLHQVLQASGQGPFSTRMTASCVGNTLQRDAPRLPLLPINPLPGCHCSKPLAESSSPTTRTQVFCVDCYKSSVAKKWPGCKTPSQVNFSQHLGLP</sequence>
<evidence type="ECO:0000313" key="2">
    <source>
        <dbReference type="Proteomes" id="UP001279410"/>
    </source>
</evidence>
<gene>
    <name evidence="1" type="ORF">AKAME5_002248200</name>
</gene>
<protein>
    <submittedName>
        <fullName evidence="1">Four and a half LIM domains protein 1</fullName>
    </submittedName>
</protein>
<organism evidence="1 2">
    <name type="scientific">Lates japonicus</name>
    <name type="common">Japanese lates</name>
    <dbReference type="NCBI Taxonomy" id="270547"/>
    <lineage>
        <taxon>Eukaryota</taxon>
        <taxon>Metazoa</taxon>
        <taxon>Chordata</taxon>
        <taxon>Craniata</taxon>
        <taxon>Vertebrata</taxon>
        <taxon>Euteleostomi</taxon>
        <taxon>Actinopterygii</taxon>
        <taxon>Neopterygii</taxon>
        <taxon>Teleostei</taxon>
        <taxon>Neoteleostei</taxon>
        <taxon>Acanthomorphata</taxon>
        <taxon>Carangaria</taxon>
        <taxon>Carangaria incertae sedis</taxon>
        <taxon>Centropomidae</taxon>
        <taxon>Lates</taxon>
    </lineage>
</organism>
<dbReference type="GO" id="GO:0007517">
    <property type="term" value="P:muscle organ development"/>
    <property type="evidence" value="ECO:0007669"/>
    <property type="project" value="InterPro"/>
</dbReference>
<dbReference type="GO" id="GO:0044325">
    <property type="term" value="F:transmembrane transporter binding"/>
    <property type="evidence" value="ECO:0007669"/>
    <property type="project" value="TreeGrafter"/>
</dbReference>
<dbReference type="InterPro" id="IPR042997">
    <property type="entry name" value="Fhl1"/>
</dbReference>
<evidence type="ECO:0000313" key="1">
    <source>
        <dbReference type="EMBL" id="GLD71161.1"/>
    </source>
</evidence>
<accession>A0AAD3RJW8</accession>
<dbReference type="PANTHER" id="PTHR47029:SF2">
    <property type="entry name" value="FOUR AND A HALF LIM DOMAINS PROTEIN 1"/>
    <property type="match status" value="1"/>
</dbReference>
<dbReference type="Proteomes" id="UP001279410">
    <property type="component" value="Unassembled WGS sequence"/>
</dbReference>
<keyword evidence="2" id="KW-1185">Reference proteome</keyword>
<reference evidence="1" key="1">
    <citation type="submission" date="2022-08" db="EMBL/GenBank/DDBJ databases">
        <title>Genome sequencing of akame (Lates japonicus).</title>
        <authorList>
            <person name="Hashiguchi Y."/>
            <person name="Takahashi H."/>
        </authorList>
    </citation>
    <scope>NUCLEOTIDE SEQUENCE</scope>
    <source>
        <strain evidence="1">Kochi</strain>
    </source>
</reference>
<dbReference type="PANTHER" id="PTHR47029">
    <property type="entry name" value="FOUR AND A HALF LIM DOMAINS PROTEIN 1"/>
    <property type="match status" value="1"/>
</dbReference>